<dbReference type="InParanoid" id="J9DC53"/>
<keyword evidence="2" id="KW-1133">Transmembrane helix</keyword>
<dbReference type="AlphaFoldDB" id="J9DC53"/>
<evidence type="ECO:0000256" key="1">
    <source>
        <dbReference type="SAM" id="MobiDB-lite"/>
    </source>
</evidence>
<keyword evidence="4" id="KW-1185">Reference proteome</keyword>
<reference evidence="3 4" key="1">
    <citation type="submission" date="2011-08" db="EMBL/GenBank/DDBJ databases">
        <authorList>
            <person name="Liu Z.J."/>
            <person name="Shi F.L."/>
            <person name="Lu J.Q."/>
            <person name="Li M."/>
            <person name="Wang Z.L."/>
        </authorList>
    </citation>
    <scope>NUCLEOTIDE SEQUENCE [LARGE SCALE GENOMIC DNA]</scope>
    <source>
        <strain evidence="3 4">USNM 41457</strain>
    </source>
</reference>
<accession>J9DC53</accession>
<feature type="region of interest" description="Disordered" evidence="1">
    <location>
        <begin position="48"/>
        <end position="93"/>
    </location>
</feature>
<comment type="caution">
    <text evidence="3">The sequence shown here is derived from an EMBL/GenBank/DDBJ whole genome shotgun (WGS) entry which is preliminary data.</text>
</comment>
<keyword evidence="2" id="KW-0812">Transmembrane</keyword>
<dbReference type="HOGENOM" id="CLU_1786809_0_0_1"/>
<organism evidence="3 4">
    <name type="scientific">Edhazardia aedis (strain USNM 41457)</name>
    <name type="common">Microsporidian parasite</name>
    <dbReference type="NCBI Taxonomy" id="1003232"/>
    <lineage>
        <taxon>Eukaryota</taxon>
        <taxon>Fungi</taxon>
        <taxon>Fungi incertae sedis</taxon>
        <taxon>Microsporidia</taxon>
        <taxon>Edhazardia</taxon>
    </lineage>
</organism>
<feature type="compositionally biased region" description="Polar residues" evidence="1">
    <location>
        <begin position="48"/>
        <end position="59"/>
    </location>
</feature>
<evidence type="ECO:0000256" key="2">
    <source>
        <dbReference type="SAM" id="Phobius"/>
    </source>
</evidence>
<gene>
    <name evidence="3" type="ORF">EDEG_00624</name>
</gene>
<feature type="compositionally biased region" description="Basic and acidic residues" evidence="1">
    <location>
        <begin position="60"/>
        <end position="93"/>
    </location>
</feature>
<protein>
    <submittedName>
        <fullName evidence="3">Uncharacterized protein</fullName>
    </submittedName>
</protein>
<evidence type="ECO:0000313" key="4">
    <source>
        <dbReference type="Proteomes" id="UP000003163"/>
    </source>
</evidence>
<sequence>MSKRIKNFDIETTSCKFVIDLQQNAEKNPLVNERKINRNYLPSIFKSSSPSVITKQNGANKKEEKDNIDTVYEPKMRDDKKKKETNKENKEKGLKSIKKNENIILLKITIFFILGSFVLWLILLYLYWFLGNSPIQSVRKGDVLT</sequence>
<dbReference type="EMBL" id="AFBI03000007">
    <property type="protein sequence ID" value="EJW05321.1"/>
    <property type="molecule type" value="Genomic_DNA"/>
</dbReference>
<dbReference type="VEuPathDB" id="MicrosporidiaDB:EDEG_00624"/>
<proteinExistence type="predicted"/>
<dbReference type="Proteomes" id="UP000003163">
    <property type="component" value="Unassembled WGS sequence"/>
</dbReference>
<name>J9DC53_EDHAE</name>
<feature type="transmembrane region" description="Helical" evidence="2">
    <location>
        <begin position="104"/>
        <end position="130"/>
    </location>
</feature>
<keyword evidence="2" id="KW-0472">Membrane</keyword>
<evidence type="ECO:0000313" key="3">
    <source>
        <dbReference type="EMBL" id="EJW05321.1"/>
    </source>
</evidence>
<reference evidence="4" key="2">
    <citation type="submission" date="2015-07" db="EMBL/GenBank/DDBJ databases">
        <title>Contrasting host-pathogen interactions and genome evolution in two generalist and specialist microsporidian pathogens of mosquitoes.</title>
        <authorList>
            <consortium name="The Broad Institute Genomics Platform"/>
            <consortium name="The Broad Institute Genome Sequencing Center for Infectious Disease"/>
            <person name="Cuomo C.A."/>
            <person name="Sanscrainte N.D."/>
            <person name="Goldberg J.M."/>
            <person name="Heiman D."/>
            <person name="Young S."/>
            <person name="Zeng Q."/>
            <person name="Becnel J.J."/>
            <person name="Birren B.W."/>
        </authorList>
    </citation>
    <scope>NUCLEOTIDE SEQUENCE [LARGE SCALE GENOMIC DNA]</scope>
    <source>
        <strain evidence="4">USNM 41457</strain>
    </source>
</reference>